<reference evidence="15" key="1">
    <citation type="submission" date="2019-03" db="EMBL/GenBank/DDBJ databases">
        <authorList>
            <person name="Warren W.C."/>
            <person name="Johnson G.S."/>
        </authorList>
    </citation>
    <scope>NUCLEOTIDE SEQUENCE [LARGE SCALE GENOMIC DNA]</scope>
    <source>
        <strain evidence="15">Basenji</strain>
    </source>
</reference>
<feature type="region of interest" description="Disordered" evidence="13">
    <location>
        <begin position="1510"/>
        <end position="1542"/>
    </location>
</feature>
<dbReference type="GO" id="GO:0006364">
    <property type="term" value="P:rRNA processing"/>
    <property type="evidence" value="ECO:0007669"/>
    <property type="project" value="UniProtKB-KW"/>
</dbReference>
<evidence type="ECO:0000259" key="14">
    <source>
        <dbReference type="PROSITE" id="PS50126"/>
    </source>
</evidence>
<dbReference type="InterPro" id="IPR003107">
    <property type="entry name" value="HAT"/>
</dbReference>
<dbReference type="PANTHER" id="PTHR23270:SF10">
    <property type="entry name" value="PROTEIN RRP5 HOMOLOG"/>
    <property type="match status" value="1"/>
</dbReference>
<keyword evidence="7" id="KW-0007">Acetylation</keyword>
<feature type="domain" description="S1 motif" evidence="14">
    <location>
        <begin position="80"/>
        <end position="168"/>
    </location>
</feature>
<dbReference type="InterPro" id="IPR048059">
    <property type="entry name" value="Rrp5_S1_rpt_hs1_sc1"/>
</dbReference>
<feature type="domain" description="S1 motif" evidence="14">
    <location>
        <begin position="278"/>
        <end position="343"/>
    </location>
</feature>
<dbReference type="FunFam" id="2.40.50.140:FF:000222">
    <property type="entry name" value="Programmed cell death 11"/>
    <property type="match status" value="1"/>
</dbReference>
<dbReference type="FunFam" id="2.40.50.140:FF:000103">
    <property type="entry name" value="protein RRP5 homolog"/>
    <property type="match status" value="2"/>
</dbReference>
<feature type="compositionally biased region" description="Basic residues" evidence="13">
    <location>
        <begin position="40"/>
        <end position="56"/>
    </location>
</feature>
<dbReference type="CDD" id="cd05697">
    <property type="entry name" value="S1_Rrp5_repeat_hs5"/>
    <property type="match status" value="1"/>
</dbReference>
<name>A0A8C0RSL4_CANLF</name>
<evidence type="ECO:0000256" key="9">
    <source>
        <dbReference type="ARBA" id="ARBA00059726"/>
    </source>
</evidence>
<dbReference type="PANTHER" id="PTHR23270">
    <property type="entry name" value="PROGRAMMED CELL DEATH PROTEIN 11 PRE-RRNA PROCESSING PROTEIN RRP5"/>
    <property type="match status" value="1"/>
</dbReference>
<dbReference type="CDD" id="cd04461">
    <property type="entry name" value="S1_Rrp5_repeat_hs8_sc7"/>
    <property type="match status" value="1"/>
</dbReference>
<dbReference type="Ensembl" id="ENSCAFT00030044517.1">
    <property type="protein sequence ID" value="ENSCAFP00030038856.1"/>
    <property type="gene ID" value="ENSCAFG00030023532.1"/>
</dbReference>
<feature type="domain" description="S1 motif" evidence="14">
    <location>
        <begin position="714"/>
        <end position="783"/>
    </location>
</feature>
<dbReference type="GO" id="GO:0003676">
    <property type="term" value="F:nucleic acid binding"/>
    <property type="evidence" value="ECO:0007669"/>
    <property type="project" value="InterPro"/>
</dbReference>
<keyword evidence="2" id="KW-1017">Isopeptide bond</keyword>
<feature type="domain" description="S1 motif" evidence="14">
    <location>
        <begin position="529"/>
        <end position="598"/>
    </location>
</feature>
<dbReference type="FunFam" id="1.25.40.10:FF:000065">
    <property type="entry name" value="Programmed cell death 11"/>
    <property type="match status" value="1"/>
</dbReference>
<dbReference type="PROSITE" id="PS50126">
    <property type="entry name" value="S1"/>
    <property type="match status" value="11"/>
</dbReference>
<feature type="compositionally biased region" description="Basic and acidic residues" evidence="13">
    <location>
        <begin position="1439"/>
        <end position="1448"/>
    </location>
</feature>
<dbReference type="Pfam" id="PF05843">
    <property type="entry name" value="Suf"/>
    <property type="match status" value="1"/>
</dbReference>
<evidence type="ECO:0000256" key="8">
    <source>
        <dbReference type="ARBA" id="ARBA00023242"/>
    </source>
</evidence>
<dbReference type="CDD" id="cd05695">
    <property type="entry name" value="S1_Rrp5_repeat_hs3"/>
    <property type="match status" value="1"/>
</dbReference>
<dbReference type="GO" id="GO:0005730">
    <property type="term" value="C:nucleolus"/>
    <property type="evidence" value="ECO:0007669"/>
    <property type="project" value="UniProtKB-SubCell"/>
</dbReference>
<feature type="domain" description="S1 motif" evidence="14">
    <location>
        <begin position="184"/>
        <end position="255"/>
    </location>
</feature>
<organism evidence="15 16">
    <name type="scientific">Canis lupus familiaris</name>
    <name type="common">Dog</name>
    <name type="synonym">Canis familiaris</name>
    <dbReference type="NCBI Taxonomy" id="9615"/>
    <lineage>
        <taxon>Eukaryota</taxon>
        <taxon>Metazoa</taxon>
        <taxon>Chordata</taxon>
        <taxon>Craniata</taxon>
        <taxon>Vertebrata</taxon>
        <taxon>Euteleostomi</taxon>
        <taxon>Mammalia</taxon>
        <taxon>Eutheria</taxon>
        <taxon>Laurasiatheria</taxon>
        <taxon>Carnivora</taxon>
        <taxon>Caniformia</taxon>
        <taxon>Canidae</taxon>
        <taxon>Canis</taxon>
    </lineage>
</organism>
<comment type="function">
    <text evidence="9">Essential for the generation of mature 18S rRNA, specifically necessary for cleavages at sites A0, 1 and 2 of the 47S precursor. Directly interacts with U3 snoRNA.</text>
</comment>
<evidence type="ECO:0000256" key="4">
    <source>
        <dbReference type="ARBA" id="ARBA00022553"/>
    </source>
</evidence>
<dbReference type="FunFam" id="2.40.50.140:FF:000148">
    <property type="entry name" value="protein RRP5 homolog isoform X1"/>
    <property type="match status" value="1"/>
</dbReference>
<evidence type="ECO:0000256" key="3">
    <source>
        <dbReference type="ARBA" id="ARBA00022552"/>
    </source>
</evidence>
<keyword evidence="6" id="KW-0832">Ubl conjugation</keyword>
<sequence length="1829" mass="203964">MEESFPRGGTRKTHKLEKAFQQSVEQDNLFDISIEEESTKRKKSQKGPAKTKKLKIEKRESSKSVREKFEVLSVESLREGMRILGCVKEVHELELVISLPNGLQGFVQATEICDAYTEQLNEQVAQEEPLKDLVCLSELFSPGMLVRCVVSSVGITESGKKSVKLSLNPKNVNEVLSAEALKPGMLLTGTVSSLEDHGYLVDIGVSGARAFLPLQKAQEYIRQKNKGAKLKVGQYLNCIIEEVKGNGGVVGLSIGPSEVSAAIATEEQNWTLNNLLPGLVVKAQVQKVTPVGLTLNFLTFFSGLVDFMHLDPKKAGTYFSNQAVRACVLCVHPRTRAVRLSLRPIFLQPGRSLTRLSCQHLGAVLDDVPVQSFFSKAGATFRLKDGALAYARVRRGLTVFNAEAYKPGNIHKCRIIDYSQMDEMVLLSLRPSIIESQYFRYHDIKPGALVKPYGMLVKVGEQIRGLIPPMHLADILIKNPEKKYHIGDEVKCRVLLCDPEAKKLMMTLKKTLIESKLPAITCYADAKPGLQTHGFILRVKDYGCIVKFYNDVQGLVPKHELSAEYVPDPERVFYTGQVVKVVVLNCEPSKERMLLSFKLLGDPKKEHTGHSQKKRRAISVGQLVDVKVLEKTKDGLEVSVLPHNIPAFLPTPHLSDHVANGPLLYHWLQAGDTLHRVLCLSQSEGRVLLCRKPALVSTVEGGQDPKNFAEIHPGMLLIGFVKSIKDYGVFVQFPSGLSGLAPKAIMSDKFVTSTSDHFVEGQTVVAKVTNVDEEKQRMLLSLRLSDCGLGDLATTSLLLLSQCLEERQGVRSLMSNRDSVLIQTLAEMTPGMVLDLEVQEVLEDGSVVFSEGPVSGLVLRASKYHRAGQEVEPGQKKKVVILNVDMLKLEVHVSLCHDLVNRKPKKLKKGSEHQAIVQHLEESFAVASLVETGHLAAFSLTSHLNDTFRFDSEKLQVGQGVSLTLKTTEPGMTGFLLAVEGPAAKRTVRQTRKDSETVDEDEEADPALVVGAVKKHTLSIGDMVTGTVKSIKPTHVVVTLEDGIIGCIHASHILDDVPVGTSPTAKLKVGRTVTARVIGGRDMKTFKFLPISHPRFIRTIPELSVRPSELEKDGCTALNTHSSSHLEKIKQYQAGQTLICFLKKYNVVKKWLEVEIAPDIRGRIPLLLTSLSFKVLKHPDKKFRIGQALKATVVGPDSSKAFLCLSLIGPHKLEKGEVAMGRVVKVTPKEGLTVSFPFGKIGKVSVFHVSDSYSETPLEDFVPQKIVRCYVLSATGHVLTLSLRSSRTNPETKSKITDPEINSIQDIQEGQLLRGYVKSVQPHGVLFGLGPSVVGLVQYPHVSQYSPSKKTLYNRYLPEGKLLTAKVLSLKCQKNLVELSFLPNDTGKPDVFPASLGLPLLKQEERTEEGQEGVQLPGEEKKEPQKLQAKKQGKRRRRESAGEQERVNKKQKKAAPSEEDDSGVEVYYREGEEEVEEMSVLPKVRDTEVPRLQLSSGFIWDVGLDSLTPALPPRGESSDSEEDNKPHKRKARRKGLLEKQKAEKELSRIEEALMDPGRQPESADDFDRLLLSSPNSSILWLQYMAFHLQATEIEKARAVAERALKTISFREEQEKLNVWVALLNLENMYGSQESLTKVFERAVQYNEPLKVFLHLADIYNKSEKFQEAGELYNRMLKRFRQEKAVWIKYGAFLLRRGQAGASHRVMQRALECLPNKEHVDVIAKFAQLEFQLGDAERAKAIFENTLSTYPKRTDVWSVYIDMTIKHGSQKEVRDIFERVIHLSLAPKRMKFFFKRYLDYEKQHGTEKDVQAVKAKALEYVEAKSSVLED</sequence>
<reference evidence="15" key="2">
    <citation type="submission" date="2025-08" db="UniProtKB">
        <authorList>
            <consortium name="Ensembl"/>
        </authorList>
    </citation>
    <scope>IDENTIFICATION</scope>
</reference>
<dbReference type="CDD" id="cd05693">
    <property type="entry name" value="S1_Rrp5_repeat_hs1_sc1"/>
    <property type="match status" value="1"/>
</dbReference>
<dbReference type="CDD" id="cd05702">
    <property type="entry name" value="S1_Rrp5_repeat_hs11_sc8"/>
    <property type="match status" value="1"/>
</dbReference>
<dbReference type="SMART" id="SM00386">
    <property type="entry name" value="HAT"/>
    <property type="match status" value="7"/>
</dbReference>
<evidence type="ECO:0000256" key="1">
    <source>
        <dbReference type="ARBA" id="ARBA00004604"/>
    </source>
</evidence>
<feature type="domain" description="S1 motif" evidence="14">
    <location>
        <begin position="621"/>
        <end position="692"/>
    </location>
</feature>
<dbReference type="SUPFAM" id="SSF50249">
    <property type="entry name" value="Nucleic acid-binding proteins"/>
    <property type="match status" value="10"/>
</dbReference>
<feature type="region of interest" description="Disordered" evidence="13">
    <location>
        <begin position="35"/>
        <end position="58"/>
    </location>
</feature>
<dbReference type="CDD" id="cd05701">
    <property type="entry name" value="S1_Rrp5_repeat_hs10"/>
    <property type="match status" value="1"/>
</dbReference>
<dbReference type="FunFam" id="2.40.50.140:FF:000175">
    <property type="entry name" value="Programmed cell death 11"/>
    <property type="match status" value="1"/>
</dbReference>
<feature type="domain" description="S1 motif" evidence="14">
    <location>
        <begin position="431"/>
        <end position="509"/>
    </location>
</feature>
<keyword evidence="5" id="KW-0677">Repeat</keyword>
<dbReference type="Gene3D" id="2.40.50.140">
    <property type="entry name" value="Nucleic acid-binding proteins"/>
    <property type="match status" value="8"/>
</dbReference>
<keyword evidence="3" id="KW-0698">rRNA processing</keyword>
<feature type="domain" description="S1 motif" evidence="14">
    <location>
        <begin position="1216"/>
        <end position="1284"/>
    </location>
</feature>
<feature type="domain" description="S1 motif" evidence="14">
    <location>
        <begin position="1310"/>
        <end position="1382"/>
    </location>
</feature>
<dbReference type="CDD" id="cd05699">
    <property type="entry name" value="S1_Rrp5_repeat_hs7"/>
    <property type="match status" value="1"/>
</dbReference>
<dbReference type="FunFam" id="2.40.50.140:FF:000245">
    <property type="entry name" value="Programmed cell death 11"/>
    <property type="match status" value="1"/>
</dbReference>
<feature type="domain" description="S1 motif" evidence="14">
    <location>
        <begin position="1135"/>
        <end position="1208"/>
    </location>
</feature>
<accession>A0A8C0RSL4</accession>
<evidence type="ECO:0000313" key="16">
    <source>
        <dbReference type="Proteomes" id="UP000694429"/>
    </source>
</evidence>
<dbReference type="InterPro" id="IPR012340">
    <property type="entry name" value="NA-bd_OB-fold"/>
</dbReference>
<dbReference type="InterPro" id="IPR057302">
    <property type="entry name" value="Rrp5_S1"/>
</dbReference>
<evidence type="ECO:0000256" key="11">
    <source>
        <dbReference type="ARBA" id="ARBA00067510"/>
    </source>
</evidence>
<dbReference type="SMART" id="SM00316">
    <property type="entry name" value="S1"/>
    <property type="match status" value="13"/>
</dbReference>
<dbReference type="CDD" id="cd05704">
    <property type="entry name" value="S1_Rrp5_repeat_hs13"/>
    <property type="match status" value="1"/>
</dbReference>
<evidence type="ECO:0000256" key="5">
    <source>
        <dbReference type="ARBA" id="ARBA00022737"/>
    </source>
</evidence>
<keyword evidence="4" id="KW-0597">Phosphoprotein</keyword>
<evidence type="ECO:0000313" key="15">
    <source>
        <dbReference type="Ensembl" id="ENSCAFP00030038856.1"/>
    </source>
</evidence>
<dbReference type="FunFam" id="2.40.50.140:FF:000200">
    <property type="entry name" value="Programmed cell death 11"/>
    <property type="match status" value="1"/>
</dbReference>
<dbReference type="CDD" id="cd05698">
    <property type="entry name" value="S1_Rrp5_repeat_hs6_sc5"/>
    <property type="match status" value="1"/>
</dbReference>
<evidence type="ECO:0000256" key="12">
    <source>
        <dbReference type="ARBA" id="ARBA00080810"/>
    </source>
</evidence>
<dbReference type="Pfam" id="PF00575">
    <property type="entry name" value="S1"/>
    <property type="match status" value="3"/>
</dbReference>
<dbReference type="InterPro" id="IPR045209">
    <property type="entry name" value="Rrp5"/>
</dbReference>
<feature type="region of interest" description="Disordered" evidence="13">
    <location>
        <begin position="1405"/>
        <end position="1465"/>
    </location>
</feature>
<evidence type="ECO:0000256" key="6">
    <source>
        <dbReference type="ARBA" id="ARBA00022843"/>
    </source>
</evidence>
<protein>
    <recommendedName>
        <fullName evidence="11">Protein RRP5 homolog</fullName>
    </recommendedName>
    <alternativeName>
        <fullName evidence="12">Programmed cell death protein 11</fullName>
    </alternativeName>
</protein>
<dbReference type="Gene3D" id="1.25.40.10">
    <property type="entry name" value="Tetratricopeptide repeat domain"/>
    <property type="match status" value="1"/>
</dbReference>
<dbReference type="FunFam" id="2.40.50.140:FF:000194">
    <property type="entry name" value="Programmed cell death 11"/>
    <property type="match status" value="1"/>
</dbReference>
<dbReference type="OrthoDB" id="412781at2759"/>
<evidence type="ECO:0000256" key="7">
    <source>
        <dbReference type="ARBA" id="ARBA00022990"/>
    </source>
</evidence>
<comment type="subunit">
    <text evidence="10">Interacts with NF-kappa-B p50/NFKB1 and NF-kappa-B p65/RELA.</text>
</comment>
<evidence type="ECO:0000256" key="13">
    <source>
        <dbReference type="SAM" id="MobiDB-lite"/>
    </source>
</evidence>
<comment type="subcellular location">
    <subcellularLocation>
        <location evidence="1">Nucleus</location>
        <location evidence="1">Nucleolus</location>
    </subcellularLocation>
</comment>
<dbReference type="InterPro" id="IPR003029">
    <property type="entry name" value="S1_domain"/>
</dbReference>
<dbReference type="Pfam" id="PF23459">
    <property type="entry name" value="S1_RRP5"/>
    <property type="match status" value="9"/>
</dbReference>
<dbReference type="FunFam" id="2.40.50.140:FF:000340">
    <property type="entry name" value="Unplaced genomic scaffold supercont1.162, whole genome shotgun sequence"/>
    <property type="match status" value="1"/>
</dbReference>
<evidence type="ECO:0000256" key="10">
    <source>
        <dbReference type="ARBA" id="ARBA00062488"/>
    </source>
</evidence>
<feature type="compositionally biased region" description="Basic residues" evidence="13">
    <location>
        <begin position="1428"/>
        <end position="1438"/>
    </location>
</feature>
<feature type="domain" description="S1 motif" evidence="14">
    <location>
        <begin position="1021"/>
        <end position="1094"/>
    </location>
</feature>
<dbReference type="CDD" id="cd05703">
    <property type="entry name" value="S1_Rrp5_repeat_hs12_sc9"/>
    <property type="match status" value="1"/>
</dbReference>
<dbReference type="SUPFAM" id="SSF48452">
    <property type="entry name" value="TPR-like"/>
    <property type="match status" value="1"/>
</dbReference>
<proteinExistence type="predicted"/>
<dbReference type="Proteomes" id="UP000694429">
    <property type="component" value="Chromosome 28"/>
</dbReference>
<dbReference type="InterPro" id="IPR048058">
    <property type="entry name" value="Rrp5_S1_rpt_hs11_sc8"/>
</dbReference>
<dbReference type="InterPro" id="IPR011990">
    <property type="entry name" value="TPR-like_helical_dom_sf"/>
</dbReference>
<evidence type="ECO:0000256" key="2">
    <source>
        <dbReference type="ARBA" id="ARBA00022499"/>
    </source>
</evidence>
<dbReference type="CDD" id="cd05694">
    <property type="entry name" value="S1_Rrp5_repeat_hs2_sc2"/>
    <property type="match status" value="1"/>
</dbReference>
<keyword evidence="8" id="KW-0539">Nucleus</keyword>
<dbReference type="InterPro" id="IPR008847">
    <property type="entry name" value="Suf"/>
</dbReference>
<gene>
    <name evidence="15" type="primary">PDCD11</name>
</gene>